<dbReference type="OrthoDB" id="9815120at2"/>
<feature type="transmembrane region" description="Helical" evidence="6">
    <location>
        <begin position="113"/>
        <end position="132"/>
    </location>
</feature>
<reference evidence="8 9" key="2">
    <citation type="journal article" date="2015" name="Stand. Genomic Sci.">
        <title>Draft genome sequence of Cellulomonas carbonis T26(T) and comparative analysis of six Cellulomonas genomes.</title>
        <authorList>
            <person name="Zhuang W."/>
            <person name="Zhang S."/>
            <person name="Xia X."/>
            <person name="Wang G."/>
        </authorList>
    </citation>
    <scope>NUCLEOTIDE SEQUENCE [LARGE SCALE GENOMIC DNA]</scope>
    <source>
        <strain evidence="8 9">T26</strain>
    </source>
</reference>
<feature type="transmembrane region" description="Helical" evidence="6">
    <location>
        <begin position="229"/>
        <end position="249"/>
    </location>
</feature>
<comment type="subcellular location">
    <subcellularLocation>
        <location evidence="1">Membrane</location>
        <topology evidence="1">Multi-pass membrane protein</topology>
    </subcellularLocation>
</comment>
<evidence type="ECO:0000256" key="6">
    <source>
        <dbReference type="SAM" id="Phobius"/>
    </source>
</evidence>
<dbReference type="InterPro" id="IPR000620">
    <property type="entry name" value="EamA_dom"/>
</dbReference>
<gene>
    <name evidence="8" type="ORF">N868_16100</name>
</gene>
<protein>
    <submittedName>
        <fullName evidence="8">Membrane protein</fullName>
    </submittedName>
</protein>
<dbReference type="Proteomes" id="UP000029839">
    <property type="component" value="Unassembled WGS sequence"/>
</dbReference>
<evidence type="ECO:0000256" key="5">
    <source>
        <dbReference type="ARBA" id="ARBA00023136"/>
    </source>
</evidence>
<accession>A0A0A0BQG8</accession>
<dbReference type="RefSeq" id="WP_043606495.1">
    <property type="nucleotide sequence ID" value="NZ_AXCY01000041.1"/>
</dbReference>
<proteinExistence type="inferred from homology"/>
<dbReference type="SUPFAM" id="SSF103481">
    <property type="entry name" value="Multidrug resistance efflux transporter EmrE"/>
    <property type="match status" value="2"/>
</dbReference>
<feature type="transmembrane region" description="Helical" evidence="6">
    <location>
        <begin position="138"/>
        <end position="157"/>
    </location>
</feature>
<feature type="transmembrane region" description="Helical" evidence="6">
    <location>
        <begin position="169"/>
        <end position="191"/>
    </location>
</feature>
<evidence type="ECO:0000313" key="9">
    <source>
        <dbReference type="Proteomes" id="UP000029839"/>
    </source>
</evidence>
<feature type="transmembrane region" description="Helical" evidence="6">
    <location>
        <begin position="87"/>
        <end position="106"/>
    </location>
</feature>
<keyword evidence="3 6" id="KW-0812">Transmembrane</keyword>
<dbReference type="PANTHER" id="PTHR32322:SF2">
    <property type="entry name" value="EAMA DOMAIN-CONTAINING PROTEIN"/>
    <property type="match status" value="1"/>
</dbReference>
<comment type="similarity">
    <text evidence="2">Belongs to the EamA transporter family.</text>
</comment>
<dbReference type="GO" id="GO:0016020">
    <property type="term" value="C:membrane"/>
    <property type="evidence" value="ECO:0007669"/>
    <property type="project" value="UniProtKB-SubCell"/>
</dbReference>
<dbReference type="InterPro" id="IPR037185">
    <property type="entry name" value="EmrE-like"/>
</dbReference>
<dbReference type="InterPro" id="IPR050638">
    <property type="entry name" value="AA-Vitamin_Transporters"/>
</dbReference>
<keyword evidence="9" id="KW-1185">Reference proteome</keyword>
<feature type="transmembrane region" description="Helical" evidence="6">
    <location>
        <begin position="255"/>
        <end position="273"/>
    </location>
</feature>
<feature type="transmembrane region" description="Helical" evidence="6">
    <location>
        <begin position="197"/>
        <end position="217"/>
    </location>
</feature>
<sequence length="287" mass="28969">MPAPAIFVVSGLTQYVGAALAVGLFDRIPAPAVAWLRVVVAALVLLAWRRPWRRTWTRRDLGAAVAFGTCLAAMNVTFYVAIDHLPLGTAVAIEFVGPVVVAAVTGSGARERWGIALAAAGVVLLAGVTLGAGGPGVAVGLVAILAAAAFWAGYIVLGRRVAVRGDGVTTLAVAMAAGGLVTAPLLVGPAAPVLGSWTLLAAVVGVAVLSSVIPYALEQVVLRRVGAAVFAILLALLPATAAVVGAVVLRQWPHPLELVGLVLVSAAIALTSLRRRPAVPAEPPATA</sequence>
<reference evidence="8 9" key="1">
    <citation type="submission" date="2013-08" db="EMBL/GenBank/DDBJ databases">
        <title>Genome sequencing of Cellulomonas carbonis T26.</title>
        <authorList>
            <person name="Chen F."/>
            <person name="Li Y."/>
            <person name="Wang G."/>
        </authorList>
    </citation>
    <scope>NUCLEOTIDE SEQUENCE [LARGE SCALE GENOMIC DNA]</scope>
    <source>
        <strain evidence="8 9">T26</strain>
    </source>
</reference>
<keyword evidence="5 6" id="KW-0472">Membrane</keyword>
<comment type="caution">
    <text evidence="8">The sequence shown here is derived from an EMBL/GenBank/DDBJ whole genome shotgun (WGS) entry which is preliminary data.</text>
</comment>
<name>A0A0A0BQG8_9CELL</name>
<organism evidence="8 9">
    <name type="scientific">Cellulomonas carbonis T26</name>
    <dbReference type="NCBI Taxonomy" id="947969"/>
    <lineage>
        <taxon>Bacteria</taxon>
        <taxon>Bacillati</taxon>
        <taxon>Actinomycetota</taxon>
        <taxon>Actinomycetes</taxon>
        <taxon>Micrococcales</taxon>
        <taxon>Cellulomonadaceae</taxon>
        <taxon>Cellulomonas</taxon>
    </lineage>
</organism>
<evidence type="ECO:0000256" key="2">
    <source>
        <dbReference type="ARBA" id="ARBA00007362"/>
    </source>
</evidence>
<evidence type="ECO:0000256" key="4">
    <source>
        <dbReference type="ARBA" id="ARBA00022989"/>
    </source>
</evidence>
<evidence type="ECO:0000259" key="7">
    <source>
        <dbReference type="Pfam" id="PF00892"/>
    </source>
</evidence>
<evidence type="ECO:0000256" key="3">
    <source>
        <dbReference type="ARBA" id="ARBA00022692"/>
    </source>
</evidence>
<dbReference type="PANTHER" id="PTHR32322">
    <property type="entry name" value="INNER MEMBRANE TRANSPORTER"/>
    <property type="match status" value="1"/>
</dbReference>
<evidence type="ECO:0000256" key="1">
    <source>
        <dbReference type="ARBA" id="ARBA00004141"/>
    </source>
</evidence>
<feature type="domain" description="EamA" evidence="7">
    <location>
        <begin position="140"/>
        <end position="272"/>
    </location>
</feature>
<keyword evidence="4 6" id="KW-1133">Transmembrane helix</keyword>
<dbReference type="EMBL" id="AXCY01000041">
    <property type="protein sequence ID" value="KGM10708.1"/>
    <property type="molecule type" value="Genomic_DNA"/>
</dbReference>
<dbReference type="AlphaFoldDB" id="A0A0A0BQG8"/>
<feature type="transmembrane region" description="Helical" evidence="6">
    <location>
        <begin position="28"/>
        <end position="48"/>
    </location>
</feature>
<evidence type="ECO:0000313" key="8">
    <source>
        <dbReference type="EMBL" id="KGM10708.1"/>
    </source>
</evidence>
<dbReference type="Pfam" id="PF00892">
    <property type="entry name" value="EamA"/>
    <property type="match status" value="1"/>
</dbReference>
<feature type="transmembrane region" description="Helical" evidence="6">
    <location>
        <begin position="60"/>
        <end position="81"/>
    </location>
</feature>